<accession>A0A8J2H819</accession>
<sequence>MNVISSKLFNKLEKLQNKAIRTCMGLRVSTPINSMMAEGHEIPLKIRLKDLSDRYILKSSGITNNPVTKTLDIETLEESLTRNKSKGFIYK</sequence>
<keyword evidence="2" id="KW-1185">Reference proteome</keyword>
<dbReference type="OrthoDB" id="7700353at2759"/>
<evidence type="ECO:0000313" key="1">
    <source>
        <dbReference type="EMBL" id="CAG5082657.1"/>
    </source>
</evidence>
<protein>
    <submittedName>
        <fullName evidence="1">Uncharacterized protein</fullName>
    </submittedName>
</protein>
<dbReference type="EMBL" id="CAJNRD030001118">
    <property type="protein sequence ID" value="CAG5082657.1"/>
    <property type="molecule type" value="Genomic_DNA"/>
</dbReference>
<evidence type="ECO:0000313" key="2">
    <source>
        <dbReference type="Proteomes" id="UP000786811"/>
    </source>
</evidence>
<gene>
    <name evidence="1" type="ORF">HICCMSTLAB_LOCUS3619</name>
</gene>
<name>A0A8J2H819_COTCN</name>
<reference evidence="1" key="1">
    <citation type="submission" date="2021-04" db="EMBL/GenBank/DDBJ databases">
        <authorList>
            <person name="Chebbi M.A.C M."/>
        </authorList>
    </citation>
    <scope>NUCLEOTIDE SEQUENCE</scope>
</reference>
<dbReference type="AlphaFoldDB" id="A0A8J2H819"/>
<comment type="caution">
    <text evidence="1">The sequence shown here is derived from an EMBL/GenBank/DDBJ whole genome shotgun (WGS) entry which is preliminary data.</text>
</comment>
<dbReference type="Proteomes" id="UP000786811">
    <property type="component" value="Unassembled WGS sequence"/>
</dbReference>
<organism evidence="1 2">
    <name type="scientific">Cotesia congregata</name>
    <name type="common">Parasitoid wasp</name>
    <name type="synonym">Apanteles congregatus</name>
    <dbReference type="NCBI Taxonomy" id="51543"/>
    <lineage>
        <taxon>Eukaryota</taxon>
        <taxon>Metazoa</taxon>
        <taxon>Ecdysozoa</taxon>
        <taxon>Arthropoda</taxon>
        <taxon>Hexapoda</taxon>
        <taxon>Insecta</taxon>
        <taxon>Pterygota</taxon>
        <taxon>Neoptera</taxon>
        <taxon>Endopterygota</taxon>
        <taxon>Hymenoptera</taxon>
        <taxon>Apocrita</taxon>
        <taxon>Ichneumonoidea</taxon>
        <taxon>Braconidae</taxon>
        <taxon>Microgastrinae</taxon>
        <taxon>Cotesia</taxon>
    </lineage>
</organism>
<proteinExistence type="predicted"/>